<evidence type="ECO:0000256" key="1">
    <source>
        <dbReference type="SAM" id="MobiDB-lite"/>
    </source>
</evidence>
<protein>
    <recommendedName>
        <fullName evidence="4">VQ domain-containing protein</fullName>
    </recommendedName>
</protein>
<organism evidence="2 3">
    <name type="scientific">Riccia fluitans</name>
    <dbReference type="NCBI Taxonomy" id="41844"/>
    <lineage>
        <taxon>Eukaryota</taxon>
        <taxon>Viridiplantae</taxon>
        <taxon>Streptophyta</taxon>
        <taxon>Embryophyta</taxon>
        <taxon>Marchantiophyta</taxon>
        <taxon>Marchantiopsida</taxon>
        <taxon>Marchantiidae</taxon>
        <taxon>Marchantiales</taxon>
        <taxon>Ricciaceae</taxon>
        <taxon>Riccia</taxon>
    </lineage>
</organism>
<keyword evidence="3" id="KW-1185">Reference proteome</keyword>
<evidence type="ECO:0000313" key="2">
    <source>
        <dbReference type="EMBL" id="KAL2635203.1"/>
    </source>
</evidence>
<dbReference type="Proteomes" id="UP001605036">
    <property type="component" value="Unassembled WGS sequence"/>
</dbReference>
<evidence type="ECO:0008006" key="4">
    <source>
        <dbReference type="Google" id="ProtNLM"/>
    </source>
</evidence>
<comment type="caution">
    <text evidence="2">The sequence shown here is derived from an EMBL/GenBank/DDBJ whole genome shotgun (WGS) entry which is preliminary data.</text>
</comment>
<gene>
    <name evidence="2" type="ORF">R1flu_006682</name>
</gene>
<feature type="compositionally biased region" description="Low complexity" evidence="1">
    <location>
        <begin position="34"/>
        <end position="48"/>
    </location>
</feature>
<reference evidence="2 3" key="1">
    <citation type="submission" date="2024-09" db="EMBL/GenBank/DDBJ databases">
        <title>Chromosome-scale assembly of Riccia fluitans.</title>
        <authorList>
            <person name="Paukszto L."/>
            <person name="Sawicki J."/>
            <person name="Karawczyk K."/>
            <person name="Piernik-Szablinska J."/>
            <person name="Szczecinska M."/>
            <person name="Mazdziarz M."/>
        </authorList>
    </citation>
    <scope>NUCLEOTIDE SEQUENCE [LARGE SCALE GENOMIC DNA]</scope>
    <source>
        <strain evidence="2">Rf_01</strain>
        <tissue evidence="2">Aerial parts of the thallus</tissue>
    </source>
</reference>
<dbReference type="EMBL" id="JBHFFA010000003">
    <property type="protein sequence ID" value="KAL2635203.1"/>
    <property type="molecule type" value="Genomic_DNA"/>
</dbReference>
<sequence>MTIALDAKIERDSTEAIVKCLTRELLQRQGTNGSSSCISPSSSQSSASRGRVLEKLQAVVPKLTNGDARRGRNLQSGDSCCDTGGSGELATESDLGTSKVTKPLAASSAARNTKTLPVAAIAGAGVAIKKPKRKRKSKKPPTTLLKIEAADFLETVRRLTGGTYGCQSDLKAMPLVSQPSATRNTVESAPLLPSRPEVDRTPVEVPVATPAVASPAAALEPPSDLLALLFQSSEGSILNEMMGYENQSSWDAISATFSVPENIGGSSSTVSQFAGVYSSKAGSGSSTSFSFQTPEHMDRQKTLSATECLKHSADYLPHEDDIISIDSWLM</sequence>
<proteinExistence type="predicted"/>
<dbReference type="AlphaFoldDB" id="A0ABD1YWY1"/>
<name>A0ABD1YWY1_9MARC</name>
<accession>A0ABD1YWY1</accession>
<feature type="region of interest" description="Disordered" evidence="1">
    <location>
        <begin position="30"/>
        <end position="50"/>
    </location>
</feature>
<evidence type="ECO:0000313" key="3">
    <source>
        <dbReference type="Proteomes" id="UP001605036"/>
    </source>
</evidence>